<keyword evidence="5" id="KW-1185">Reference proteome</keyword>
<dbReference type="FunFam" id="1.25.40.10:FF:000344">
    <property type="entry name" value="Pentatricopeptide repeat-containing protein"/>
    <property type="match status" value="1"/>
</dbReference>
<name>A0A9Q0GSA7_9MAGN</name>
<evidence type="ECO:0008006" key="6">
    <source>
        <dbReference type="Google" id="ProtNLM"/>
    </source>
</evidence>
<dbReference type="OrthoDB" id="185373at2759"/>
<dbReference type="AlphaFoldDB" id="A0A9Q0GSA7"/>
<feature type="repeat" description="PPR" evidence="2">
    <location>
        <begin position="320"/>
        <end position="354"/>
    </location>
</feature>
<dbReference type="EMBL" id="JAMYWD010000012">
    <property type="protein sequence ID" value="KAJ4953226.1"/>
    <property type="molecule type" value="Genomic_DNA"/>
</dbReference>
<evidence type="ECO:0000313" key="5">
    <source>
        <dbReference type="Proteomes" id="UP001141806"/>
    </source>
</evidence>
<reference evidence="4" key="1">
    <citation type="journal article" date="2023" name="Plant J.">
        <title>The genome of the king protea, Protea cynaroides.</title>
        <authorList>
            <person name="Chang J."/>
            <person name="Duong T.A."/>
            <person name="Schoeman C."/>
            <person name="Ma X."/>
            <person name="Roodt D."/>
            <person name="Barker N."/>
            <person name="Li Z."/>
            <person name="Van de Peer Y."/>
            <person name="Mizrachi E."/>
        </authorList>
    </citation>
    <scope>NUCLEOTIDE SEQUENCE</scope>
    <source>
        <tissue evidence="4">Young leaves</tissue>
    </source>
</reference>
<evidence type="ECO:0000256" key="1">
    <source>
        <dbReference type="ARBA" id="ARBA00022737"/>
    </source>
</evidence>
<dbReference type="GO" id="GO:0003723">
    <property type="term" value="F:RNA binding"/>
    <property type="evidence" value="ECO:0007669"/>
    <property type="project" value="InterPro"/>
</dbReference>
<feature type="signal peptide" evidence="3">
    <location>
        <begin position="1"/>
        <end position="23"/>
    </location>
</feature>
<keyword evidence="1" id="KW-0677">Repeat</keyword>
<keyword evidence="3" id="KW-0732">Signal</keyword>
<organism evidence="4 5">
    <name type="scientific">Protea cynaroides</name>
    <dbReference type="NCBI Taxonomy" id="273540"/>
    <lineage>
        <taxon>Eukaryota</taxon>
        <taxon>Viridiplantae</taxon>
        <taxon>Streptophyta</taxon>
        <taxon>Embryophyta</taxon>
        <taxon>Tracheophyta</taxon>
        <taxon>Spermatophyta</taxon>
        <taxon>Magnoliopsida</taxon>
        <taxon>Proteales</taxon>
        <taxon>Proteaceae</taxon>
        <taxon>Protea</taxon>
    </lineage>
</organism>
<dbReference type="Proteomes" id="UP001141806">
    <property type="component" value="Unassembled WGS sequence"/>
</dbReference>
<sequence length="822" mass="91648">MNSSKYCFLFSFSLCTCTSRTGTQEVIVCSTQILAFRNQALHFYPEDSTNMALNLPLRPGAFLSHLQCHSPEPITTDKIGKSNVRIPSTVTQNHPVAQRSKISARTAISATDQQPQVQLLVDHLRDCAKEGSIREGKAIHALVLKFSFDEEKTVVLFNHVAHMYSKFSDFAAARKIFDKMLHKNVFSWTVMIVGSTENRQFDDGIIFFREMQDSGILPDKFAYSAIIQSCIGLNCIELAEMVHAQIIKRGFSAHIVVSTSLLNMYSKLGKIEDSVLMFNTMVEHNQVSWNAMISGFISNGLHAEAFGQFLSMKSKGIEPNINTFGSVLKAVAKLGDVNKGRELHDHLTELGIESNVLVGTALIDMYSNCGCLPDARNVFNKNFTGCQVNTPWNAMVSGYSQCGCGQEALELFIRMCLNDVESDPFTYGSVFKAIGAVKDLQFGRQVHGKVLKLEYDSIALNVKNAIADAYSKCGSLEDARKVFKSMETKDLVSWTTMLTAYVQCSKGEKAINIFSQMRNEGFAPNEFSFASILVGCASLCLLDYGQQLHGLLCKSVLEDHECVESALIDMYAKCGSIIEAGKVFRRIDRPDVVSWTAIISAYAQHGLTRNALEFFQTMEASGIKPNAITLLCVLFACSHGGMVEEGIHYFQSMEERYGLVPEMEHYACIVDLLGRVGRLDDAMEFINNMPIEATDMVWQTLLGACRVHRNVELGELAAKKIISVKPEHSATYVLLANTYIEMGSLEDGLSLRNVMKDRSVRKEPGFSWISVKGRVHKFFAGDQHHPQKEDIYAKLDELWKKMKAMGYVPDLRYLLQDAGESE</sequence>
<dbReference type="InterPro" id="IPR046960">
    <property type="entry name" value="PPR_At4g14850-like_plant"/>
</dbReference>
<dbReference type="Gene3D" id="1.25.40.10">
    <property type="entry name" value="Tetratricopeptide repeat domain"/>
    <property type="match status" value="5"/>
</dbReference>
<dbReference type="SUPFAM" id="SSF48452">
    <property type="entry name" value="TPR-like"/>
    <property type="match status" value="1"/>
</dbReference>
<dbReference type="InterPro" id="IPR002885">
    <property type="entry name" value="PPR_rpt"/>
</dbReference>
<evidence type="ECO:0000256" key="3">
    <source>
        <dbReference type="SAM" id="SignalP"/>
    </source>
</evidence>
<dbReference type="PANTHER" id="PTHR47926">
    <property type="entry name" value="PENTATRICOPEPTIDE REPEAT-CONTAINING PROTEIN"/>
    <property type="match status" value="1"/>
</dbReference>
<dbReference type="FunFam" id="1.25.40.10:FF:001093">
    <property type="entry name" value="Pentatricopeptide repeat-containing protein At2g34400"/>
    <property type="match status" value="1"/>
</dbReference>
<dbReference type="Pfam" id="PF20430">
    <property type="entry name" value="Eplus_motif"/>
    <property type="match status" value="1"/>
</dbReference>
<evidence type="ECO:0000313" key="4">
    <source>
        <dbReference type="EMBL" id="KAJ4953226.1"/>
    </source>
</evidence>
<dbReference type="Pfam" id="PF13041">
    <property type="entry name" value="PPR_2"/>
    <property type="match status" value="4"/>
</dbReference>
<dbReference type="InterPro" id="IPR011990">
    <property type="entry name" value="TPR-like_helical_dom_sf"/>
</dbReference>
<feature type="repeat" description="PPR" evidence="2">
    <location>
        <begin position="490"/>
        <end position="524"/>
    </location>
</feature>
<gene>
    <name evidence="4" type="ORF">NE237_030058</name>
</gene>
<protein>
    <recommendedName>
        <fullName evidence="6">Pentatricopeptide repeat-containing protein</fullName>
    </recommendedName>
</protein>
<feature type="chain" id="PRO_5040501516" description="Pentatricopeptide repeat-containing protein" evidence="3">
    <location>
        <begin position="24"/>
        <end position="822"/>
    </location>
</feature>
<feature type="repeat" description="PPR" evidence="2">
    <location>
        <begin position="388"/>
        <end position="422"/>
    </location>
</feature>
<feature type="repeat" description="PPR" evidence="2">
    <location>
        <begin position="591"/>
        <end position="625"/>
    </location>
</feature>
<dbReference type="InterPro" id="IPR046849">
    <property type="entry name" value="E2_motif"/>
</dbReference>
<dbReference type="FunFam" id="1.25.40.10:FF:002010">
    <property type="entry name" value="Os12g0109800 protein"/>
    <property type="match status" value="1"/>
</dbReference>
<dbReference type="NCBIfam" id="TIGR00756">
    <property type="entry name" value="PPR"/>
    <property type="match status" value="6"/>
</dbReference>
<dbReference type="InterPro" id="IPR046848">
    <property type="entry name" value="E_motif"/>
</dbReference>
<comment type="caution">
    <text evidence="4">The sequence shown here is derived from an EMBL/GenBank/DDBJ whole genome shotgun (WGS) entry which is preliminary data.</text>
</comment>
<accession>A0A9Q0GSA7</accession>
<feature type="repeat" description="PPR" evidence="2">
    <location>
        <begin position="285"/>
        <end position="319"/>
    </location>
</feature>
<dbReference type="GO" id="GO:0009451">
    <property type="term" value="P:RNA modification"/>
    <property type="evidence" value="ECO:0007669"/>
    <property type="project" value="InterPro"/>
</dbReference>
<dbReference type="FunFam" id="1.25.40.10:FF:000196">
    <property type="entry name" value="Pentatricopeptide repeat-containing protein At4g14850"/>
    <property type="match status" value="1"/>
</dbReference>
<dbReference type="Pfam" id="PF01535">
    <property type="entry name" value="PPR"/>
    <property type="match status" value="3"/>
</dbReference>
<dbReference type="PROSITE" id="PS51375">
    <property type="entry name" value="PPR"/>
    <property type="match status" value="6"/>
</dbReference>
<feature type="repeat" description="PPR" evidence="2">
    <location>
        <begin position="184"/>
        <end position="218"/>
    </location>
</feature>
<dbReference type="Pfam" id="PF20431">
    <property type="entry name" value="E_motif"/>
    <property type="match status" value="1"/>
</dbReference>
<proteinExistence type="predicted"/>
<evidence type="ECO:0000256" key="2">
    <source>
        <dbReference type="PROSITE-ProRule" id="PRU00708"/>
    </source>
</evidence>
<dbReference type="PANTHER" id="PTHR47926:SF395">
    <property type="entry name" value="TETRATRICOPEPTIDE-LIKE HELICAL DOMAIN, DYW DOMAIN PROTEIN-RELATED"/>
    <property type="match status" value="1"/>
</dbReference>